<dbReference type="GO" id="GO:0006508">
    <property type="term" value="P:proteolysis"/>
    <property type="evidence" value="ECO:0007669"/>
    <property type="project" value="UniProtKB-KW"/>
</dbReference>
<feature type="transmembrane region" description="Helical" evidence="12">
    <location>
        <begin position="51"/>
        <end position="71"/>
    </location>
</feature>
<feature type="transmembrane region" description="Helical" evidence="12">
    <location>
        <begin position="140"/>
        <end position="161"/>
    </location>
</feature>
<accession>A0A3N2D1S1</accession>
<keyword evidence="10" id="KW-0482">Metalloprotease</keyword>
<evidence type="ECO:0000256" key="10">
    <source>
        <dbReference type="ARBA" id="ARBA00023049"/>
    </source>
</evidence>
<evidence type="ECO:0000256" key="6">
    <source>
        <dbReference type="ARBA" id="ARBA00022723"/>
    </source>
</evidence>
<evidence type="ECO:0000256" key="5">
    <source>
        <dbReference type="ARBA" id="ARBA00022692"/>
    </source>
</evidence>
<dbReference type="InterPro" id="IPR008915">
    <property type="entry name" value="Peptidase_M50"/>
</dbReference>
<dbReference type="AlphaFoldDB" id="A0A3N2D1S1"/>
<dbReference type="Proteomes" id="UP000275356">
    <property type="component" value="Unassembled WGS sequence"/>
</dbReference>
<dbReference type="GO" id="GO:0016020">
    <property type="term" value="C:membrane"/>
    <property type="evidence" value="ECO:0007669"/>
    <property type="project" value="UniProtKB-SubCell"/>
</dbReference>
<keyword evidence="8" id="KW-0862">Zinc</keyword>
<evidence type="ECO:0000259" key="13">
    <source>
        <dbReference type="Pfam" id="PF02163"/>
    </source>
</evidence>
<comment type="caution">
    <text evidence="14">The sequence shown here is derived from an EMBL/GenBank/DDBJ whole genome shotgun (WGS) entry which is preliminary data.</text>
</comment>
<gene>
    <name evidence="14" type="ORF">EDD28_2827</name>
</gene>
<feature type="transmembrane region" description="Helical" evidence="12">
    <location>
        <begin position="20"/>
        <end position="39"/>
    </location>
</feature>
<evidence type="ECO:0000256" key="3">
    <source>
        <dbReference type="ARBA" id="ARBA00007931"/>
    </source>
</evidence>
<evidence type="ECO:0000256" key="11">
    <source>
        <dbReference type="ARBA" id="ARBA00023136"/>
    </source>
</evidence>
<feature type="transmembrane region" description="Helical" evidence="12">
    <location>
        <begin position="192"/>
        <end position="211"/>
    </location>
</feature>
<comment type="subcellular location">
    <subcellularLocation>
        <location evidence="2">Membrane</location>
        <topology evidence="2">Multi-pass membrane protein</topology>
    </subcellularLocation>
</comment>
<evidence type="ECO:0000256" key="7">
    <source>
        <dbReference type="ARBA" id="ARBA00022801"/>
    </source>
</evidence>
<organism evidence="14 15">
    <name type="scientific">Salana multivorans</name>
    <dbReference type="NCBI Taxonomy" id="120377"/>
    <lineage>
        <taxon>Bacteria</taxon>
        <taxon>Bacillati</taxon>
        <taxon>Actinomycetota</taxon>
        <taxon>Actinomycetes</taxon>
        <taxon>Micrococcales</taxon>
        <taxon>Beutenbergiaceae</taxon>
        <taxon>Salana</taxon>
    </lineage>
</organism>
<feature type="domain" description="Peptidase M50" evidence="13">
    <location>
        <begin position="144"/>
        <end position="201"/>
    </location>
</feature>
<reference evidence="14 15" key="1">
    <citation type="submission" date="2018-11" db="EMBL/GenBank/DDBJ databases">
        <title>Sequencing the genomes of 1000 actinobacteria strains.</title>
        <authorList>
            <person name="Klenk H.-P."/>
        </authorList>
    </citation>
    <scope>NUCLEOTIDE SEQUENCE [LARGE SCALE GENOMIC DNA]</scope>
    <source>
        <strain evidence="14 15">DSM 13521</strain>
    </source>
</reference>
<sequence>MTERRASSPGWRLGSIGGVPVYLAPSWLAVAAIFTVLFLPTVRAAAPGLSGPMSVVAATSFPILLFVSVFLHELAHGTTARALGVPVREYVLTFWGGHTSFSGDLRSPGVSAAVSAAGPAANLVLAGLGWLGLRQLPPGLVAVVVASLVYANLVVGVFNLLPGSPLDGGRILEALIWKVTGDRDTALVGAGWVGRGIAVLIAAVALGLPLLRGDRPTLTSVVWSLLIAGVVWQGASRSVTVGRARRGAAGVDLRPLLAPAVVLPARAVVTDVPPLPLGVRVEATVLTDDAGAVVAVVDPAALASVPDALRATTALGAVARSLPGGAIVTRLRGPDALAQVARGLQVSDVLVVVGDAGVLGTLTRERLVAAFSGTG</sequence>
<evidence type="ECO:0000313" key="15">
    <source>
        <dbReference type="Proteomes" id="UP000275356"/>
    </source>
</evidence>
<feature type="transmembrane region" description="Helical" evidence="12">
    <location>
        <begin position="218"/>
        <end position="235"/>
    </location>
</feature>
<dbReference type="PANTHER" id="PTHR39188:SF3">
    <property type="entry name" value="STAGE IV SPORULATION PROTEIN FB"/>
    <property type="match status" value="1"/>
</dbReference>
<evidence type="ECO:0000256" key="8">
    <source>
        <dbReference type="ARBA" id="ARBA00022833"/>
    </source>
</evidence>
<evidence type="ECO:0000313" key="14">
    <source>
        <dbReference type="EMBL" id="ROR93414.1"/>
    </source>
</evidence>
<dbReference type="OrthoDB" id="9781963at2"/>
<name>A0A3N2D1S1_9MICO</name>
<comment type="cofactor">
    <cofactor evidence="1">
        <name>Zn(2+)</name>
        <dbReference type="ChEBI" id="CHEBI:29105"/>
    </cofactor>
</comment>
<evidence type="ECO:0000256" key="9">
    <source>
        <dbReference type="ARBA" id="ARBA00022989"/>
    </source>
</evidence>
<keyword evidence="7" id="KW-0378">Hydrolase</keyword>
<dbReference type="EMBL" id="RKHQ01000002">
    <property type="protein sequence ID" value="ROR93414.1"/>
    <property type="molecule type" value="Genomic_DNA"/>
</dbReference>
<feature type="domain" description="Peptidase M50" evidence="13">
    <location>
        <begin position="61"/>
        <end position="133"/>
    </location>
</feature>
<keyword evidence="4 14" id="KW-0645">Protease</keyword>
<protein>
    <submittedName>
        <fullName evidence="14">Zn-dependent protease</fullName>
    </submittedName>
</protein>
<keyword evidence="6" id="KW-0479">Metal-binding</keyword>
<feature type="transmembrane region" description="Helical" evidence="12">
    <location>
        <begin position="110"/>
        <end position="133"/>
    </location>
</feature>
<comment type="similarity">
    <text evidence="3">Belongs to the peptidase M50B family.</text>
</comment>
<evidence type="ECO:0000256" key="1">
    <source>
        <dbReference type="ARBA" id="ARBA00001947"/>
    </source>
</evidence>
<evidence type="ECO:0000256" key="12">
    <source>
        <dbReference type="SAM" id="Phobius"/>
    </source>
</evidence>
<evidence type="ECO:0000256" key="2">
    <source>
        <dbReference type="ARBA" id="ARBA00004141"/>
    </source>
</evidence>
<dbReference type="GO" id="GO:0046872">
    <property type="term" value="F:metal ion binding"/>
    <property type="evidence" value="ECO:0007669"/>
    <property type="project" value="UniProtKB-KW"/>
</dbReference>
<keyword evidence="9 12" id="KW-1133">Transmembrane helix</keyword>
<dbReference type="RefSeq" id="WP_123740383.1">
    <property type="nucleotide sequence ID" value="NZ_CALFQU010000002.1"/>
</dbReference>
<dbReference type="PANTHER" id="PTHR39188">
    <property type="entry name" value="MEMBRANE-ASSOCIATED ZINC METALLOPROTEASE M50B"/>
    <property type="match status" value="1"/>
</dbReference>
<dbReference type="GO" id="GO:0008237">
    <property type="term" value="F:metallopeptidase activity"/>
    <property type="evidence" value="ECO:0007669"/>
    <property type="project" value="UniProtKB-KW"/>
</dbReference>
<proteinExistence type="inferred from homology"/>
<evidence type="ECO:0000256" key="4">
    <source>
        <dbReference type="ARBA" id="ARBA00022670"/>
    </source>
</evidence>
<keyword evidence="11 12" id="KW-0472">Membrane</keyword>
<dbReference type="Pfam" id="PF02163">
    <property type="entry name" value="Peptidase_M50"/>
    <property type="match status" value="2"/>
</dbReference>
<keyword evidence="15" id="KW-1185">Reference proteome</keyword>
<keyword evidence="5 12" id="KW-0812">Transmembrane</keyword>